<gene>
    <name evidence="8" type="ORF">AX774_g5933</name>
</gene>
<evidence type="ECO:0000256" key="3">
    <source>
        <dbReference type="ARBA" id="ARBA00022771"/>
    </source>
</evidence>
<evidence type="ECO:0000256" key="4">
    <source>
        <dbReference type="ARBA" id="ARBA00022786"/>
    </source>
</evidence>
<dbReference type="PANTHER" id="PTHR15067:SF4">
    <property type="entry name" value="E3 UBIQUITIN-PROTEIN LIGASE RNF8"/>
    <property type="match status" value="1"/>
</dbReference>
<keyword evidence="3 6" id="KW-0863">Zinc-finger</keyword>
<keyword evidence="1" id="KW-0808">Transferase</keyword>
<dbReference type="SUPFAM" id="SSF57850">
    <property type="entry name" value="RING/U-box"/>
    <property type="match status" value="1"/>
</dbReference>
<dbReference type="InterPro" id="IPR001841">
    <property type="entry name" value="Znf_RING"/>
</dbReference>
<evidence type="ECO:0000256" key="6">
    <source>
        <dbReference type="PROSITE-ProRule" id="PRU00175"/>
    </source>
</evidence>
<dbReference type="OrthoDB" id="8062037at2759"/>
<protein>
    <submittedName>
        <fullName evidence="8">E3 ubiquitin-protein ligase AMFR</fullName>
    </submittedName>
</protein>
<comment type="caution">
    <text evidence="8">The sequence shown here is derived from an EMBL/GenBank/DDBJ whole genome shotgun (WGS) entry which is preliminary data.</text>
</comment>
<dbReference type="GO" id="GO:0006511">
    <property type="term" value="P:ubiquitin-dependent protein catabolic process"/>
    <property type="evidence" value="ECO:0007669"/>
    <property type="project" value="TreeGrafter"/>
</dbReference>
<organism evidence="8 9">
    <name type="scientific">Zancudomyces culisetae</name>
    <name type="common">Gut fungus</name>
    <name type="synonym">Smittium culisetae</name>
    <dbReference type="NCBI Taxonomy" id="1213189"/>
    <lineage>
        <taxon>Eukaryota</taxon>
        <taxon>Fungi</taxon>
        <taxon>Fungi incertae sedis</taxon>
        <taxon>Zoopagomycota</taxon>
        <taxon>Kickxellomycotina</taxon>
        <taxon>Harpellomycetes</taxon>
        <taxon>Harpellales</taxon>
        <taxon>Legeriomycetaceae</taxon>
        <taxon>Zancudomyces</taxon>
    </lineage>
</organism>
<dbReference type="GO" id="GO:0016567">
    <property type="term" value="P:protein ubiquitination"/>
    <property type="evidence" value="ECO:0007669"/>
    <property type="project" value="TreeGrafter"/>
</dbReference>
<dbReference type="GO" id="GO:0061630">
    <property type="term" value="F:ubiquitin protein ligase activity"/>
    <property type="evidence" value="ECO:0007669"/>
    <property type="project" value="TreeGrafter"/>
</dbReference>
<dbReference type="InterPro" id="IPR013083">
    <property type="entry name" value="Znf_RING/FYVE/PHD"/>
</dbReference>
<keyword evidence="9" id="KW-1185">Reference proteome</keyword>
<evidence type="ECO:0000313" key="9">
    <source>
        <dbReference type="Proteomes" id="UP000188320"/>
    </source>
</evidence>
<proteinExistence type="predicted"/>
<evidence type="ECO:0000256" key="1">
    <source>
        <dbReference type="ARBA" id="ARBA00022679"/>
    </source>
</evidence>
<dbReference type="PROSITE" id="PS50089">
    <property type="entry name" value="ZF_RING_2"/>
    <property type="match status" value="1"/>
</dbReference>
<dbReference type="Proteomes" id="UP000188320">
    <property type="component" value="Unassembled WGS sequence"/>
</dbReference>
<dbReference type="EMBL" id="LSSK01001126">
    <property type="protein sequence ID" value="OMH80627.1"/>
    <property type="molecule type" value="Genomic_DNA"/>
</dbReference>
<dbReference type="PANTHER" id="PTHR15067">
    <property type="entry name" value="E3 UBIQUITIN-PROTEIN LIGASE RNF8"/>
    <property type="match status" value="1"/>
</dbReference>
<reference evidence="9" key="1">
    <citation type="submission" date="2017-01" db="EMBL/GenBank/DDBJ databases">
        <authorList>
            <person name="Wang Y."/>
            <person name="White M."/>
            <person name="Kvist S."/>
            <person name="Moncalvo J.-M."/>
        </authorList>
    </citation>
    <scope>NUCLEOTIDE SEQUENCE [LARGE SCALE GENOMIC DNA]</scope>
    <source>
        <strain evidence="9">COL-18-3</strain>
    </source>
</reference>
<dbReference type="AlphaFoldDB" id="A0A1R1PI48"/>
<evidence type="ECO:0000256" key="5">
    <source>
        <dbReference type="ARBA" id="ARBA00022833"/>
    </source>
</evidence>
<sequence>MKKGVRLPCGHLFHRFCLRKWLERHPLCPLCRSTLKSCDGYSKLWQDIRKSPHYGADLLFSPTPGGLSDQRHNFINRT</sequence>
<keyword evidence="2" id="KW-0479">Metal-binding</keyword>
<evidence type="ECO:0000313" key="8">
    <source>
        <dbReference type="EMBL" id="OMH80627.1"/>
    </source>
</evidence>
<dbReference type="GO" id="GO:0008270">
    <property type="term" value="F:zinc ion binding"/>
    <property type="evidence" value="ECO:0007669"/>
    <property type="project" value="UniProtKB-KW"/>
</dbReference>
<name>A0A1R1PI48_ZANCU</name>
<evidence type="ECO:0000256" key="2">
    <source>
        <dbReference type="ARBA" id="ARBA00022723"/>
    </source>
</evidence>
<dbReference type="GO" id="GO:0005829">
    <property type="term" value="C:cytosol"/>
    <property type="evidence" value="ECO:0007669"/>
    <property type="project" value="TreeGrafter"/>
</dbReference>
<dbReference type="Gene3D" id="3.30.40.10">
    <property type="entry name" value="Zinc/RING finger domain, C3HC4 (zinc finger)"/>
    <property type="match status" value="1"/>
</dbReference>
<evidence type="ECO:0000259" key="7">
    <source>
        <dbReference type="PROSITE" id="PS50089"/>
    </source>
</evidence>
<accession>A0A1R1PI48</accession>
<keyword evidence="5" id="KW-0862">Zinc</keyword>
<dbReference type="GO" id="GO:0000151">
    <property type="term" value="C:ubiquitin ligase complex"/>
    <property type="evidence" value="ECO:0007669"/>
    <property type="project" value="TreeGrafter"/>
</dbReference>
<feature type="domain" description="RING-type" evidence="7">
    <location>
        <begin position="7"/>
        <end position="32"/>
    </location>
</feature>
<keyword evidence="4" id="KW-0833">Ubl conjugation pathway</keyword>
<dbReference type="Pfam" id="PF13639">
    <property type="entry name" value="zf-RING_2"/>
    <property type="match status" value="1"/>
</dbReference>